<dbReference type="SMART" id="SM00347">
    <property type="entry name" value="HTH_MARR"/>
    <property type="match status" value="1"/>
</dbReference>
<organism evidence="2 3">
    <name type="scientific">Pseudooceanicola lipolyticus</name>
    <dbReference type="NCBI Taxonomy" id="2029104"/>
    <lineage>
        <taxon>Bacteria</taxon>
        <taxon>Pseudomonadati</taxon>
        <taxon>Pseudomonadota</taxon>
        <taxon>Alphaproteobacteria</taxon>
        <taxon>Rhodobacterales</taxon>
        <taxon>Paracoccaceae</taxon>
        <taxon>Pseudooceanicola</taxon>
    </lineage>
</organism>
<proteinExistence type="predicted"/>
<sequence length="149" mass="16944">MNAQNRPLSKQRLRVWLKMLAAQRTIETRLRERLRLDHDSTLPRFDVLSALDRYRDGLRMSDLSARLKVSNGNVTGIVERLVSEALVERVAVDGDRRAMRVRLTEAGIARFAAMAADHETWVNEMMAGVSATELDSLIDLLDRMGEHSE</sequence>
<gene>
    <name evidence="2" type="ORF">CVM52_18915</name>
</gene>
<reference evidence="2 3" key="1">
    <citation type="journal article" date="2018" name="Int. J. Syst. Evol. Microbiol.">
        <title>Pseudooceanicola lipolyticus sp. nov., a marine alphaproteobacterium, reclassification of Oceanicola flagellatus as Pseudooceanicola flagellatus comb. nov. and emended description of the genus Pseudooceanicola.</title>
        <authorList>
            <person name="Huang M.-M."/>
            <person name="Guo L.-L."/>
            <person name="Wu Y.-H."/>
            <person name="Lai Q.-L."/>
            <person name="Shao Z.-Z."/>
            <person name="Wang C.-S."/>
            <person name="Wu M."/>
            <person name="Xu X.-W."/>
        </authorList>
    </citation>
    <scope>NUCLEOTIDE SEQUENCE [LARGE SCALE GENOMIC DNA]</scope>
    <source>
        <strain evidence="2 3">157</strain>
    </source>
</reference>
<dbReference type="PANTHER" id="PTHR33164:SF57">
    <property type="entry name" value="MARR-FAMILY TRANSCRIPTIONAL REGULATOR"/>
    <property type="match status" value="1"/>
</dbReference>
<dbReference type="InterPro" id="IPR036390">
    <property type="entry name" value="WH_DNA-bd_sf"/>
</dbReference>
<dbReference type="SUPFAM" id="SSF46785">
    <property type="entry name" value="Winged helix' DNA-binding domain"/>
    <property type="match status" value="1"/>
</dbReference>
<dbReference type="GO" id="GO:0006950">
    <property type="term" value="P:response to stress"/>
    <property type="evidence" value="ECO:0007669"/>
    <property type="project" value="TreeGrafter"/>
</dbReference>
<dbReference type="OrthoDB" id="7063965at2"/>
<evidence type="ECO:0000313" key="3">
    <source>
        <dbReference type="Proteomes" id="UP000231553"/>
    </source>
</evidence>
<dbReference type="RefSeq" id="WP_100163996.1">
    <property type="nucleotide sequence ID" value="NZ_PGTB01000115.1"/>
</dbReference>
<accession>A0A2M8IX46</accession>
<dbReference type="GO" id="GO:0003700">
    <property type="term" value="F:DNA-binding transcription factor activity"/>
    <property type="evidence" value="ECO:0007669"/>
    <property type="project" value="InterPro"/>
</dbReference>
<dbReference type="EMBL" id="PGTB01000115">
    <property type="protein sequence ID" value="PJE35092.1"/>
    <property type="molecule type" value="Genomic_DNA"/>
</dbReference>
<dbReference type="Pfam" id="PF12802">
    <property type="entry name" value="MarR_2"/>
    <property type="match status" value="1"/>
</dbReference>
<dbReference type="InterPro" id="IPR000835">
    <property type="entry name" value="HTH_MarR-typ"/>
</dbReference>
<dbReference type="AlphaFoldDB" id="A0A2M8IX46"/>
<dbReference type="PROSITE" id="PS50995">
    <property type="entry name" value="HTH_MARR_2"/>
    <property type="match status" value="1"/>
</dbReference>
<comment type="caution">
    <text evidence="2">The sequence shown here is derived from an EMBL/GenBank/DDBJ whole genome shotgun (WGS) entry which is preliminary data.</text>
</comment>
<protein>
    <submittedName>
        <fullName evidence="2">MarR family transcriptional regulator</fullName>
    </submittedName>
</protein>
<dbReference type="InterPro" id="IPR036388">
    <property type="entry name" value="WH-like_DNA-bd_sf"/>
</dbReference>
<evidence type="ECO:0000259" key="1">
    <source>
        <dbReference type="PROSITE" id="PS50995"/>
    </source>
</evidence>
<dbReference type="PANTHER" id="PTHR33164">
    <property type="entry name" value="TRANSCRIPTIONAL REGULATOR, MARR FAMILY"/>
    <property type="match status" value="1"/>
</dbReference>
<keyword evidence="3" id="KW-1185">Reference proteome</keyword>
<dbReference type="InterPro" id="IPR039422">
    <property type="entry name" value="MarR/SlyA-like"/>
</dbReference>
<evidence type="ECO:0000313" key="2">
    <source>
        <dbReference type="EMBL" id="PJE35092.1"/>
    </source>
</evidence>
<name>A0A2M8IX46_9RHOB</name>
<dbReference type="Proteomes" id="UP000231553">
    <property type="component" value="Unassembled WGS sequence"/>
</dbReference>
<dbReference type="PRINTS" id="PR00598">
    <property type="entry name" value="HTHMARR"/>
</dbReference>
<feature type="domain" description="HTH marR-type" evidence="1">
    <location>
        <begin position="10"/>
        <end position="146"/>
    </location>
</feature>
<dbReference type="Gene3D" id="1.10.10.10">
    <property type="entry name" value="Winged helix-like DNA-binding domain superfamily/Winged helix DNA-binding domain"/>
    <property type="match status" value="1"/>
</dbReference>